<dbReference type="PANTHER" id="PTHR46975">
    <property type="entry name" value="PROTEIN SWEETIE"/>
    <property type="match status" value="1"/>
</dbReference>
<proteinExistence type="predicted"/>
<reference evidence="1 2" key="1">
    <citation type="journal article" date="2018" name="PLoS Genet.">
        <title>Population sequencing reveals clonal diversity and ancestral inbreeding in the grapevine cultivar Chardonnay.</title>
        <authorList>
            <person name="Roach M.J."/>
            <person name="Johnson D.L."/>
            <person name="Bohlmann J."/>
            <person name="van Vuuren H.J."/>
            <person name="Jones S.J."/>
            <person name="Pretorius I.S."/>
            <person name="Schmidt S.A."/>
            <person name="Borneman A.R."/>
        </authorList>
    </citation>
    <scope>NUCLEOTIDE SEQUENCE [LARGE SCALE GENOMIC DNA]</scope>
    <source>
        <strain evidence="2">cv. Chardonnay</strain>
        <tissue evidence="1">Leaf</tissue>
    </source>
</reference>
<dbReference type="GO" id="GO:0005975">
    <property type="term" value="P:carbohydrate metabolic process"/>
    <property type="evidence" value="ECO:0007669"/>
    <property type="project" value="InterPro"/>
</dbReference>
<organism evidence="1 2">
    <name type="scientific">Vitis vinifera</name>
    <name type="common">Grape</name>
    <dbReference type="NCBI Taxonomy" id="29760"/>
    <lineage>
        <taxon>Eukaryota</taxon>
        <taxon>Viridiplantae</taxon>
        <taxon>Streptophyta</taxon>
        <taxon>Embryophyta</taxon>
        <taxon>Tracheophyta</taxon>
        <taxon>Spermatophyta</taxon>
        <taxon>Magnoliopsida</taxon>
        <taxon>eudicotyledons</taxon>
        <taxon>Gunneridae</taxon>
        <taxon>Pentapetalae</taxon>
        <taxon>rosids</taxon>
        <taxon>Vitales</taxon>
        <taxon>Vitaceae</taxon>
        <taxon>Viteae</taxon>
        <taxon>Vitis</taxon>
    </lineage>
</organism>
<dbReference type="EMBL" id="QGNW01000051">
    <property type="protein sequence ID" value="RVX06522.1"/>
    <property type="molecule type" value="Genomic_DNA"/>
</dbReference>
<dbReference type="InterPro" id="IPR044218">
    <property type="entry name" value="SWEETIE"/>
</dbReference>
<sequence length="497" mass="56152">MLEEMGALKNNETWEIVDFPKGKKLVSSNWIFIIKHKATKSLERYKVRFKGKVFRLKKSFYDLKQSHRAWFDRFTKAMVKFGYKQSQGKLSHIPSYFLSLFKIPSSIASKIEKLQRDFLWSGAGEGKKDHLIRWDVVSRPKELGGLGFGKTSLRNIALLGKWLWRFPRERSGLWHKVIASIMGHILMDGTPTWWLDGHTDVLGRFKRVVFVIIMPVFNEIFFLGLVKSLKSYLVPFGQVLVEFKSPSKVKALAWLVAHGRSIEDMLVIAFKGLGNSLRGKTLRQIACLTLLWMVWQERSNRIFEDKGRTEEMLWDLILFFSSLWASCIAAFRGVPLSVLQLNWTVPDTIRNLLVNQMLLCFGIMFASQDNGGMMSLLGMLEQCLKTGKKQLWHAASVTNMCVGLLAGLKALLALRSHGLGLEILNSAQAIFQNILAEGDICASQRRASSEGLGLLARLGNDMFTARMTRSLLGDLTGATDSNYAGSIAVALGCIHRR</sequence>
<accession>A0A438JC43</accession>
<gene>
    <name evidence="1" type="primary">SWEETIE_1</name>
    <name evidence="1" type="ORF">CK203_023548</name>
</gene>
<comment type="caution">
    <text evidence="1">The sequence shown here is derived from an EMBL/GenBank/DDBJ whole genome shotgun (WGS) entry which is preliminary data.</text>
</comment>
<dbReference type="PANTHER" id="PTHR46975:SF2">
    <property type="entry name" value="PROTEIN SWEETIE"/>
    <property type="match status" value="1"/>
</dbReference>
<dbReference type="AlphaFoldDB" id="A0A438JC43"/>
<evidence type="ECO:0000313" key="2">
    <source>
        <dbReference type="Proteomes" id="UP000288805"/>
    </source>
</evidence>
<protein>
    <submittedName>
        <fullName evidence="1">Protein SWEETIE</fullName>
    </submittedName>
</protein>
<dbReference type="Proteomes" id="UP000288805">
    <property type="component" value="Unassembled WGS sequence"/>
</dbReference>
<name>A0A438JC43_VITVI</name>
<evidence type="ECO:0000313" key="1">
    <source>
        <dbReference type="EMBL" id="RVX06522.1"/>
    </source>
</evidence>